<evidence type="ECO:0000256" key="3">
    <source>
        <dbReference type="ARBA" id="ARBA00022664"/>
    </source>
</evidence>
<name>A0AAJ5YRH9_9BASI</name>
<evidence type="ECO:0000313" key="7">
    <source>
        <dbReference type="EMBL" id="WFC98417.1"/>
    </source>
</evidence>
<feature type="compositionally biased region" description="Basic and acidic residues" evidence="5">
    <location>
        <begin position="84"/>
        <end position="93"/>
    </location>
</feature>
<keyword evidence="4" id="KW-0539">Nucleus</keyword>
<sequence length="543" mass="59776">MDDDDAFLYGDEAPVAEAAPSVPKQASNEVQVYSEKPVASEDSSSEEQESEESDIEFIIDPNAPAIPPSRSATYAPGPAGASEHTARTTKDAEVQAVDSASQTEQDVPSVPDVPGPASEPIKIQEAPTQEPKVADQPVQTAPALSNEILPPEGPAPTAGITAPELDLSPKADTLRYPPSDPMYEKETDQASTLNIYQVDIDSLPEKPWRRPGAKFSDWFNYGFDEATWAMWCAQKNKVVESRVEFQNKLNEQSTAGETTAEQPYAPPNFEDPQNPMANFSAMFGPGMMGMPGMPGMQFPMMMPQGQATDSMPNPSSMMGITTEQPAENSPWHPGMHPLPAPPHLSMAMPTNDQYEPQAENHAMAASSSYSGHPAREAISESVLKDQSRPNATEPRNSTRSPSYAPDDDDEYAPEMHPTASRLDHYNDRDDEAGSRDVLNYGGSHASAAQVDRRSRRHPTSRHDDHSRDDDKRAHEDHGRSRRDRDRDRDHHGRRDRDRDRARSDRRSGRGGGGQKRGHPDIDDHPNDHTSSKRFNGGGQEWRS</sequence>
<comment type="similarity">
    <text evidence="2">Belongs to the FIP1 family.</text>
</comment>
<evidence type="ECO:0000256" key="5">
    <source>
        <dbReference type="SAM" id="MobiDB-lite"/>
    </source>
</evidence>
<keyword evidence="3" id="KW-0507">mRNA processing</keyword>
<feature type="compositionally biased region" description="Basic and acidic residues" evidence="5">
    <location>
        <begin position="421"/>
        <end position="434"/>
    </location>
</feature>
<feature type="compositionally biased region" description="Low complexity" evidence="5">
    <location>
        <begin position="12"/>
        <end position="23"/>
    </location>
</feature>
<feature type="compositionally biased region" description="Basic and acidic residues" evidence="5">
    <location>
        <begin position="460"/>
        <end position="507"/>
    </location>
</feature>
<feature type="compositionally biased region" description="Basic and acidic residues" evidence="5">
    <location>
        <begin position="517"/>
        <end position="530"/>
    </location>
</feature>
<dbReference type="Proteomes" id="UP001219567">
    <property type="component" value="Chromosome 1"/>
</dbReference>
<evidence type="ECO:0000256" key="2">
    <source>
        <dbReference type="ARBA" id="ARBA00007459"/>
    </source>
</evidence>
<reference evidence="7 8" key="1">
    <citation type="submission" date="2023-03" db="EMBL/GenBank/DDBJ databases">
        <title>Mating type loci evolution in Malassezia.</title>
        <authorList>
            <person name="Coelho M.A."/>
        </authorList>
    </citation>
    <scope>NUCLEOTIDE SEQUENCE [LARGE SCALE GENOMIC DNA]</scope>
    <source>
        <strain evidence="7 8">CBS 9725</strain>
    </source>
</reference>
<protein>
    <submittedName>
        <fullName evidence="7">Cleavage polyadenylation factor subunit fip1</fullName>
    </submittedName>
</protein>
<dbReference type="InterPro" id="IPR007854">
    <property type="entry name" value="Fip1_dom"/>
</dbReference>
<feature type="region of interest" description="Disordered" evidence="5">
    <location>
        <begin position="304"/>
        <end position="543"/>
    </location>
</feature>
<feature type="compositionally biased region" description="Basic and acidic residues" evidence="5">
    <location>
        <begin position="373"/>
        <end position="387"/>
    </location>
</feature>
<feature type="compositionally biased region" description="Acidic residues" evidence="5">
    <location>
        <begin position="43"/>
        <end position="57"/>
    </location>
</feature>
<dbReference type="PANTHER" id="PTHR13484:SF0">
    <property type="entry name" value="PRE-MRNA 3'-END-PROCESSING FACTOR FIP1"/>
    <property type="match status" value="1"/>
</dbReference>
<feature type="domain" description="Pre-mRNA polyadenylation factor Fip1" evidence="6">
    <location>
        <begin position="197"/>
        <end position="237"/>
    </location>
</feature>
<feature type="compositionally biased region" description="Polar residues" evidence="5">
    <location>
        <begin position="307"/>
        <end position="327"/>
    </location>
</feature>
<accession>A0AAJ5YRH9</accession>
<evidence type="ECO:0000256" key="4">
    <source>
        <dbReference type="ARBA" id="ARBA00023242"/>
    </source>
</evidence>
<feature type="compositionally biased region" description="Polar residues" evidence="5">
    <location>
        <begin position="388"/>
        <end position="401"/>
    </location>
</feature>
<proteinExistence type="inferred from homology"/>
<dbReference type="GO" id="GO:0005847">
    <property type="term" value="C:mRNA cleavage and polyadenylation specificity factor complex"/>
    <property type="evidence" value="ECO:0007669"/>
    <property type="project" value="TreeGrafter"/>
</dbReference>
<dbReference type="InterPro" id="IPR051187">
    <property type="entry name" value="Pre-mRNA_3'-end_processing_reg"/>
</dbReference>
<keyword evidence="8" id="KW-1185">Reference proteome</keyword>
<organism evidence="7 8">
    <name type="scientific">Malassezia yamatoensis</name>
    <dbReference type="NCBI Taxonomy" id="253288"/>
    <lineage>
        <taxon>Eukaryota</taxon>
        <taxon>Fungi</taxon>
        <taxon>Dikarya</taxon>
        <taxon>Basidiomycota</taxon>
        <taxon>Ustilaginomycotina</taxon>
        <taxon>Malasseziomycetes</taxon>
        <taxon>Malasseziales</taxon>
        <taxon>Malasseziaceae</taxon>
        <taxon>Malassezia</taxon>
    </lineage>
</organism>
<feature type="compositionally biased region" description="Polar residues" evidence="5">
    <location>
        <begin position="249"/>
        <end position="261"/>
    </location>
</feature>
<comment type="subcellular location">
    <subcellularLocation>
        <location evidence="1">Nucleus</location>
    </subcellularLocation>
</comment>
<feature type="region of interest" description="Disordered" evidence="5">
    <location>
        <begin position="1"/>
        <end position="189"/>
    </location>
</feature>
<feature type="region of interest" description="Disordered" evidence="5">
    <location>
        <begin position="249"/>
        <end position="280"/>
    </location>
</feature>
<evidence type="ECO:0000313" key="8">
    <source>
        <dbReference type="Proteomes" id="UP001219567"/>
    </source>
</evidence>
<dbReference type="GO" id="GO:0006397">
    <property type="term" value="P:mRNA processing"/>
    <property type="evidence" value="ECO:0007669"/>
    <property type="project" value="UniProtKB-KW"/>
</dbReference>
<dbReference type="PANTHER" id="PTHR13484">
    <property type="entry name" value="FIP1-LIKE 1 PROTEIN"/>
    <property type="match status" value="1"/>
</dbReference>
<evidence type="ECO:0000256" key="1">
    <source>
        <dbReference type="ARBA" id="ARBA00004123"/>
    </source>
</evidence>
<dbReference type="AlphaFoldDB" id="A0AAJ5YRH9"/>
<dbReference type="EMBL" id="CP119943">
    <property type="protein sequence ID" value="WFC98417.1"/>
    <property type="molecule type" value="Genomic_DNA"/>
</dbReference>
<evidence type="ECO:0000259" key="6">
    <source>
        <dbReference type="Pfam" id="PF05182"/>
    </source>
</evidence>
<dbReference type="Pfam" id="PF05182">
    <property type="entry name" value="Fip1"/>
    <property type="match status" value="1"/>
</dbReference>
<gene>
    <name evidence="7" type="primary">FIP1</name>
    <name evidence="7" type="ORF">MYAM1_001144</name>
</gene>